<comment type="caution">
    <text evidence="12">The sequence shown here is derived from an EMBL/GenBank/DDBJ whole genome shotgun (WGS) entry which is preliminary data.</text>
</comment>
<evidence type="ECO:0000256" key="1">
    <source>
        <dbReference type="ARBA" id="ARBA00004496"/>
    </source>
</evidence>
<dbReference type="Pfam" id="PF01336">
    <property type="entry name" value="tRNA_anti-codon"/>
    <property type="match status" value="1"/>
</dbReference>
<evidence type="ECO:0000256" key="9">
    <source>
        <dbReference type="ARBA" id="ARBA00025611"/>
    </source>
</evidence>
<evidence type="ECO:0000256" key="4">
    <source>
        <dbReference type="ARBA" id="ARBA00019114"/>
    </source>
</evidence>
<evidence type="ECO:0000313" key="12">
    <source>
        <dbReference type="EMBL" id="KGX89102.1"/>
    </source>
</evidence>
<dbReference type="InterPro" id="IPR004365">
    <property type="entry name" value="NA-bd_OB_tRNA"/>
</dbReference>
<keyword evidence="6" id="KW-0548">Nucleotidyltransferase</keyword>
<dbReference type="InterPro" id="IPR029460">
    <property type="entry name" value="DNAPol_HHH"/>
</dbReference>
<dbReference type="SUPFAM" id="SSF89550">
    <property type="entry name" value="PHP domain-like"/>
    <property type="match status" value="1"/>
</dbReference>
<accession>A0A0A5HZS0</accession>
<dbReference type="PANTHER" id="PTHR32294">
    <property type="entry name" value="DNA POLYMERASE III SUBUNIT ALPHA"/>
    <property type="match status" value="1"/>
</dbReference>
<dbReference type="NCBIfam" id="NF004226">
    <property type="entry name" value="PRK05673.1"/>
    <property type="match status" value="1"/>
</dbReference>
<dbReference type="SMART" id="SM00481">
    <property type="entry name" value="POLIIIAc"/>
    <property type="match status" value="1"/>
</dbReference>
<evidence type="ECO:0000256" key="10">
    <source>
        <dbReference type="ARBA" id="ARBA00049244"/>
    </source>
</evidence>
<dbReference type="InterPro" id="IPR004805">
    <property type="entry name" value="DnaE2/DnaE/PolC"/>
</dbReference>
<comment type="catalytic activity">
    <reaction evidence="10">
        <text>DNA(n) + a 2'-deoxyribonucleoside 5'-triphosphate = DNA(n+1) + diphosphate</text>
        <dbReference type="Rhea" id="RHEA:22508"/>
        <dbReference type="Rhea" id="RHEA-COMP:17339"/>
        <dbReference type="Rhea" id="RHEA-COMP:17340"/>
        <dbReference type="ChEBI" id="CHEBI:33019"/>
        <dbReference type="ChEBI" id="CHEBI:61560"/>
        <dbReference type="ChEBI" id="CHEBI:173112"/>
        <dbReference type="EC" id="2.7.7.7"/>
    </reaction>
</comment>
<evidence type="ECO:0000256" key="2">
    <source>
        <dbReference type="ARBA" id="ARBA00009496"/>
    </source>
</evidence>
<evidence type="ECO:0000259" key="11">
    <source>
        <dbReference type="SMART" id="SM00481"/>
    </source>
</evidence>
<keyword evidence="13" id="KW-1185">Reference proteome</keyword>
<sequence length="1114" mass="127689">MEFVHLQVRSGYSFMKSTNTIEKLVATAKQKGFTALALTDEGVMHGAISFYQTCQAYGIKPILGLTAYVEIAEGQVNELLLLAKNQRGYHNLLRLSSVLQSTTDYIRKHDVEKYAQGCIGILPLYESYLENYCIQNDMTTFHEQVKEWQSYFATDDFYIGLADYGIEKQRRVLATIEQVNLIHTLPFVAINDVRYLREEDAIAYDCLQSIREQKKWSQQIEDKTGKNRHLRTNDEMNQLFGDWAPSSLRQASAIANRCHVKLDFQQTMLPEYPVPEGISASEYLRQLCYKGLRRRYSALNEQVKDRLAYELRMIEQMQFSDYFLIVWDFIRYAKQQQIVTGPGRGSAAGSLVAYLLGITDVDPIRYDLLFERFLNPERVTMPDIDIDFSDVKRDQVIQYVKDKYGPEHVAQIITFGTFGPRSILRELAKVMGIDQQEISYVLKFIPQTISQSIVAIVQESSELKSYIQQSSDMQFLFKLATKLEGLPRHASTHAAGVIISKDPLITHVPLTSGHDGVPLTQYAMSELEAIGLLKMDFLGLRNLTLMERITKAIYEQEGKTISFSQDDMTDERTFTLLRSGKTTGIFQLESKGMKDVLERLRPTHFEDIVAVNALYRPGPMEYIPTYIKRKHGKEMVTYPHPDLEPILNKTYGVLVYQEQIMQIANKVAGMSLGQADVLRRAVSKKHQDVMNAQRQSFITGCVNNGYEREVGEQLFEWIVRFSNYGFNRSHAVAYSMISYQLAYLKAHYPAYFMTQLMSSASHDKMASYIKEAKELGITILPPSINFSYERFTVEDGNIRMGLSAIKGISKAAVHQMIQVRKDKPFRNLFEFCRRVPLQIVNRSVMESLVLAGCFDEMYQNRASLLASLQQAIEQGELFSDMQGQESFFPHDISLDAHYVSTEPFDQLKQLSLEKEVLGFYVSSHPLATFRNQLRFNGYTSLQAASHSTMKRKLKAAVVVQELKVIRTKRGDPMAFATFSDEGGEIEGVLFPEAFRGIRSWLTEEMLVFIEGKLEERRGSMQWIVHTIMPFDKDVLQEVVTERLFVKIDDESVQEEKLHQMKQLAKKYAGSVPIIVHFPHKKETFQLSQSFSINPTEEALEQFKQLLGENRVVLK</sequence>
<dbReference type="InterPro" id="IPR041931">
    <property type="entry name" value="DNA_pol3_alpha_thumb_dom"/>
</dbReference>
<dbReference type="GO" id="GO:0003887">
    <property type="term" value="F:DNA-directed DNA polymerase activity"/>
    <property type="evidence" value="ECO:0007669"/>
    <property type="project" value="UniProtKB-KW"/>
</dbReference>
<dbReference type="NCBIfam" id="TIGR00594">
    <property type="entry name" value="polc"/>
    <property type="match status" value="1"/>
</dbReference>
<keyword evidence="7" id="KW-0235">DNA replication</keyword>
<dbReference type="InterPro" id="IPR004013">
    <property type="entry name" value="PHP_dom"/>
</dbReference>
<dbReference type="OrthoDB" id="9803237at2"/>
<dbReference type="PANTHER" id="PTHR32294:SF0">
    <property type="entry name" value="DNA POLYMERASE III SUBUNIT ALPHA"/>
    <property type="match status" value="1"/>
</dbReference>
<dbReference type="GO" id="GO:0005737">
    <property type="term" value="C:cytoplasm"/>
    <property type="evidence" value="ECO:0007669"/>
    <property type="project" value="UniProtKB-SubCell"/>
</dbReference>
<dbReference type="GO" id="GO:0006260">
    <property type="term" value="P:DNA replication"/>
    <property type="evidence" value="ECO:0007669"/>
    <property type="project" value="UniProtKB-KW"/>
</dbReference>
<dbReference type="RefSeq" id="WP_036831452.1">
    <property type="nucleotide sequence ID" value="NZ_AVPG01000001.1"/>
</dbReference>
<protein>
    <recommendedName>
        <fullName evidence="4">DNA polymerase III subunit alpha</fullName>
        <ecNumber evidence="3">2.7.7.7</ecNumber>
    </recommendedName>
</protein>
<dbReference type="Pfam" id="PF14579">
    <property type="entry name" value="HHH_6"/>
    <property type="match status" value="1"/>
</dbReference>
<dbReference type="CDD" id="cd04485">
    <property type="entry name" value="DnaE_OBF"/>
    <property type="match status" value="1"/>
</dbReference>
<dbReference type="EMBL" id="AVPG01000001">
    <property type="protein sequence ID" value="KGX89102.1"/>
    <property type="molecule type" value="Genomic_DNA"/>
</dbReference>
<name>A0A0A5HZS0_9BACI</name>
<dbReference type="EC" id="2.7.7.7" evidence="3"/>
<dbReference type="Pfam" id="PF17657">
    <property type="entry name" value="DNA_pol3_finger"/>
    <property type="match status" value="1"/>
</dbReference>
<keyword evidence="8" id="KW-0239">DNA-directed DNA polymerase</keyword>
<dbReference type="InterPro" id="IPR040982">
    <property type="entry name" value="DNA_pol3_finger"/>
</dbReference>
<comment type="subcellular location">
    <subcellularLocation>
        <location evidence="1">Cytoplasm</location>
    </subcellularLocation>
</comment>
<dbReference type="InterPro" id="IPR011708">
    <property type="entry name" value="DNA_pol3_alpha_NTPase_dom"/>
</dbReference>
<dbReference type="Gene3D" id="1.10.10.1600">
    <property type="entry name" value="Bacterial DNA polymerase III alpha subunit, thumb domain"/>
    <property type="match status" value="1"/>
</dbReference>
<dbReference type="STRING" id="1385512.N784_01885"/>
<dbReference type="Gene3D" id="1.10.150.870">
    <property type="match status" value="1"/>
</dbReference>
<organism evidence="12 13">
    <name type="scientific">Pontibacillus litoralis JSM 072002</name>
    <dbReference type="NCBI Taxonomy" id="1385512"/>
    <lineage>
        <taxon>Bacteria</taxon>
        <taxon>Bacillati</taxon>
        <taxon>Bacillota</taxon>
        <taxon>Bacilli</taxon>
        <taxon>Bacillales</taxon>
        <taxon>Bacillaceae</taxon>
        <taxon>Pontibacillus</taxon>
    </lineage>
</organism>
<dbReference type="InterPro" id="IPR003141">
    <property type="entry name" value="Pol/His_phosphatase_N"/>
</dbReference>
<evidence type="ECO:0000256" key="7">
    <source>
        <dbReference type="ARBA" id="ARBA00022705"/>
    </source>
</evidence>
<dbReference type="eggNOG" id="COG0587">
    <property type="taxonomic scope" value="Bacteria"/>
</dbReference>
<proteinExistence type="inferred from homology"/>
<evidence type="ECO:0000256" key="5">
    <source>
        <dbReference type="ARBA" id="ARBA00022679"/>
    </source>
</evidence>
<dbReference type="Gene3D" id="3.20.20.140">
    <property type="entry name" value="Metal-dependent hydrolases"/>
    <property type="match status" value="1"/>
</dbReference>
<dbReference type="Proteomes" id="UP000030401">
    <property type="component" value="Unassembled WGS sequence"/>
</dbReference>
<comment type="similarity">
    <text evidence="2">Belongs to the DNA polymerase type-C family. DnaE subfamily.</text>
</comment>
<comment type="function">
    <text evidence="9">DNA polymerase III is a complex, multichain enzyme responsible for most of the replicative synthesis in bacteria. This DNA polymerase also exhibits 3' to 5' exonuclease activity. The alpha chain is the DNA polymerase.</text>
</comment>
<dbReference type="AlphaFoldDB" id="A0A0A5HZS0"/>
<dbReference type="GO" id="GO:0003676">
    <property type="term" value="F:nucleic acid binding"/>
    <property type="evidence" value="ECO:0007669"/>
    <property type="project" value="InterPro"/>
</dbReference>
<dbReference type="Pfam" id="PF02811">
    <property type="entry name" value="PHP"/>
    <property type="match status" value="1"/>
</dbReference>
<feature type="domain" description="Polymerase/histidinol phosphatase N-terminal" evidence="11">
    <location>
        <begin position="4"/>
        <end position="71"/>
    </location>
</feature>
<reference evidence="12 13" key="1">
    <citation type="submission" date="2013-08" db="EMBL/GenBank/DDBJ databases">
        <authorList>
            <person name="Huang J."/>
            <person name="Wang G."/>
        </authorList>
    </citation>
    <scope>NUCLEOTIDE SEQUENCE [LARGE SCALE GENOMIC DNA]</scope>
    <source>
        <strain evidence="12 13">JSM 072002</strain>
    </source>
</reference>
<dbReference type="GO" id="GO:0008408">
    <property type="term" value="F:3'-5' exonuclease activity"/>
    <property type="evidence" value="ECO:0007669"/>
    <property type="project" value="InterPro"/>
</dbReference>
<keyword evidence="5" id="KW-0808">Transferase</keyword>
<gene>
    <name evidence="12" type="ORF">N784_01885</name>
</gene>
<dbReference type="Pfam" id="PF07733">
    <property type="entry name" value="DNA_pol3_alpha"/>
    <property type="match status" value="1"/>
</dbReference>
<evidence type="ECO:0000256" key="8">
    <source>
        <dbReference type="ARBA" id="ARBA00022932"/>
    </source>
</evidence>
<evidence type="ECO:0000256" key="6">
    <source>
        <dbReference type="ARBA" id="ARBA00022695"/>
    </source>
</evidence>
<dbReference type="InterPro" id="IPR016195">
    <property type="entry name" value="Pol/histidinol_Pase-like"/>
</dbReference>
<evidence type="ECO:0000313" key="13">
    <source>
        <dbReference type="Proteomes" id="UP000030401"/>
    </source>
</evidence>
<evidence type="ECO:0000256" key="3">
    <source>
        <dbReference type="ARBA" id="ARBA00012417"/>
    </source>
</evidence>